<sequence length="236" mass="27218">MMYTLIGMSLLFIAIGFIVTENNAKYLLAGYNNMNDEEKKKVDLKTYITYFRKFHVFLGFSFFVIGMLVTYFIDENVTSIFIAVYPIVAYIYFIATSTKYFNAKKNKFGAYLLAVVLIFIVVIFIRDYKETKLILNSNSIEFQGNYGEIVPFSTIKSIQLVHEKPKIIRRTKGFSAGTIKKGYYKTDKGEVVKLILNAENKPYILITKSDGKKIYYAAKEESNEKLFEQIKTIPAK</sequence>
<feature type="transmembrane region" description="Helical" evidence="1">
    <location>
        <begin position="54"/>
        <end position="73"/>
    </location>
</feature>
<protein>
    <submittedName>
        <fullName evidence="2">DUF3784 domain-containing protein</fullName>
    </submittedName>
</protein>
<dbReference type="Proteomes" id="UP001574169">
    <property type="component" value="Unassembled WGS sequence"/>
</dbReference>
<gene>
    <name evidence="2" type="ORF">AAGV28_02690</name>
</gene>
<comment type="caution">
    <text evidence="2">The sequence shown here is derived from an EMBL/GenBank/DDBJ whole genome shotgun (WGS) entry which is preliminary data.</text>
</comment>
<reference evidence="2 3" key="1">
    <citation type="submission" date="2024-04" db="EMBL/GenBank/DDBJ databases">
        <title>New Clade of Flavobacterium.</title>
        <authorList>
            <person name="Matos L."/>
            <person name="Proenca D.N."/>
            <person name="Fransisco R.M."/>
            <person name="Chung A.P."/>
            <person name="Maccario L."/>
            <person name="Sorensen S.J."/>
            <person name="Morais P.V."/>
        </authorList>
    </citation>
    <scope>NUCLEOTIDE SEQUENCE [LARGE SCALE GENOMIC DNA]</scope>
    <source>
        <strain evidence="2 3">FZUC8N2.13</strain>
    </source>
</reference>
<dbReference type="RefSeq" id="WP_373405283.1">
    <property type="nucleotide sequence ID" value="NZ_JBCFQL010000002.1"/>
</dbReference>
<dbReference type="Pfam" id="PF12650">
    <property type="entry name" value="DUF3784"/>
    <property type="match status" value="1"/>
</dbReference>
<keyword evidence="3" id="KW-1185">Reference proteome</keyword>
<feature type="transmembrane region" description="Helical" evidence="1">
    <location>
        <begin position="80"/>
        <end position="102"/>
    </location>
</feature>
<feature type="transmembrane region" description="Helical" evidence="1">
    <location>
        <begin position="108"/>
        <end position="125"/>
    </location>
</feature>
<accession>A0ABV4T8C2</accession>
<keyword evidence="1" id="KW-0812">Transmembrane</keyword>
<evidence type="ECO:0000313" key="2">
    <source>
        <dbReference type="EMBL" id="MFA9190268.1"/>
    </source>
</evidence>
<dbReference type="InterPro" id="IPR017259">
    <property type="entry name" value="UCP037672"/>
</dbReference>
<keyword evidence="1" id="KW-0472">Membrane</keyword>
<proteinExistence type="predicted"/>
<name>A0ABV4T8C2_9FLAO</name>
<evidence type="ECO:0000256" key="1">
    <source>
        <dbReference type="SAM" id="Phobius"/>
    </source>
</evidence>
<organism evidence="2 3">
    <name type="scientific">Flavobacterium zubiriense</name>
    <dbReference type="NCBI Taxonomy" id="3138075"/>
    <lineage>
        <taxon>Bacteria</taxon>
        <taxon>Pseudomonadati</taxon>
        <taxon>Bacteroidota</taxon>
        <taxon>Flavobacteriia</taxon>
        <taxon>Flavobacteriales</taxon>
        <taxon>Flavobacteriaceae</taxon>
        <taxon>Flavobacterium</taxon>
    </lineage>
</organism>
<dbReference type="EMBL" id="JBCFQL010000002">
    <property type="protein sequence ID" value="MFA9190268.1"/>
    <property type="molecule type" value="Genomic_DNA"/>
</dbReference>
<evidence type="ECO:0000313" key="3">
    <source>
        <dbReference type="Proteomes" id="UP001574169"/>
    </source>
</evidence>
<keyword evidence="1" id="KW-1133">Transmembrane helix</keyword>